<dbReference type="InterPro" id="IPR004364">
    <property type="entry name" value="Aa-tRNA-synt_II"/>
</dbReference>
<evidence type="ECO:0000259" key="4">
    <source>
        <dbReference type="PROSITE" id="PS50862"/>
    </source>
</evidence>
<dbReference type="SUPFAM" id="SSF55681">
    <property type="entry name" value="Class II aaRS and biotin synthetases"/>
    <property type="match status" value="1"/>
</dbReference>
<dbReference type="PANTHER" id="PTHR42918:SF6">
    <property type="entry name" value="ELONGATION FACTOR P--(R)-BETA-LYSINE LIGASE"/>
    <property type="match status" value="1"/>
</dbReference>
<protein>
    <submittedName>
        <fullName evidence="5">EF-P lysine aminoacylase EpmA</fullName>
    </submittedName>
</protein>
<dbReference type="Proteomes" id="UP001203338">
    <property type="component" value="Unassembled WGS sequence"/>
</dbReference>
<keyword evidence="6" id="KW-1185">Reference proteome</keyword>
<evidence type="ECO:0000313" key="5">
    <source>
        <dbReference type="EMBL" id="MCL6269629.1"/>
    </source>
</evidence>
<keyword evidence="1" id="KW-0436">Ligase</keyword>
<organism evidence="5 6">
    <name type="scientific">Parendozoicomonas callyspongiae</name>
    <dbReference type="NCBI Taxonomy" id="2942213"/>
    <lineage>
        <taxon>Bacteria</taxon>
        <taxon>Pseudomonadati</taxon>
        <taxon>Pseudomonadota</taxon>
        <taxon>Gammaproteobacteria</taxon>
        <taxon>Oceanospirillales</taxon>
        <taxon>Endozoicomonadaceae</taxon>
        <taxon>Parendozoicomonas</taxon>
    </lineage>
</organism>
<dbReference type="InterPro" id="IPR004525">
    <property type="entry name" value="EpmA"/>
</dbReference>
<dbReference type="InterPro" id="IPR045864">
    <property type="entry name" value="aa-tRNA-synth_II/BPL/LPL"/>
</dbReference>
<name>A0ABT0PE15_9GAMM</name>
<accession>A0ABT0PE15</accession>
<sequence>MDKTNLEKSWQPSASFERLRQRSELLRGIRNYFHAEDVMEVETPMLSRSATVDPHIDSFQASFCPLGTDIQETLYLHTSPEFPMKRLLAAGCEDIYYLGRVFRNGEAGGRHNPEFTMLEWYRLGIDHHQLMDDVTGLIRSVTPFKEAGRYSYKKLFVEKLGVDPHEASDQELEALTQEHVDSSLAGLARNDYLDLLFSNCIEPSLGGRTAEGLEGVYVYDYPASMSALSRIQENSEGQKVSARFELFINGVELANGYHELADGQEQQQRFENDQAERKELGKPVYPYDDNLVAGLKEGSFPDCAGVAMGIDRLHMLMAQTQSIKEVIPFDFFRA</sequence>
<dbReference type="PROSITE" id="PS50862">
    <property type="entry name" value="AA_TRNA_LIGASE_II"/>
    <property type="match status" value="1"/>
</dbReference>
<keyword evidence="3" id="KW-0067">ATP-binding</keyword>
<proteinExistence type="predicted"/>
<reference evidence="5 6" key="1">
    <citation type="submission" date="2022-05" db="EMBL/GenBank/DDBJ databases">
        <authorList>
            <person name="Park J.-S."/>
        </authorList>
    </citation>
    <scope>NUCLEOTIDE SEQUENCE [LARGE SCALE GENOMIC DNA]</scope>
    <source>
        <strain evidence="5 6">2012CJ34-2</strain>
    </source>
</reference>
<dbReference type="Gene3D" id="3.30.930.10">
    <property type="entry name" value="Bira Bifunctional Protein, Domain 2"/>
    <property type="match status" value="1"/>
</dbReference>
<dbReference type="PANTHER" id="PTHR42918">
    <property type="entry name" value="LYSYL-TRNA SYNTHETASE"/>
    <property type="match status" value="1"/>
</dbReference>
<dbReference type="EMBL" id="JAMFLX010000007">
    <property type="protein sequence ID" value="MCL6269629.1"/>
    <property type="molecule type" value="Genomic_DNA"/>
</dbReference>
<gene>
    <name evidence="5" type="primary">epmA</name>
    <name evidence="5" type="ORF">M3P05_06700</name>
</gene>
<keyword evidence="2" id="KW-0547">Nucleotide-binding</keyword>
<dbReference type="Pfam" id="PF00152">
    <property type="entry name" value="tRNA-synt_2"/>
    <property type="match status" value="1"/>
</dbReference>
<evidence type="ECO:0000256" key="1">
    <source>
        <dbReference type="ARBA" id="ARBA00022598"/>
    </source>
</evidence>
<dbReference type="NCBIfam" id="TIGR00462">
    <property type="entry name" value="genX"/>
    <property type="match status" value="1"/>
</dbReference>
<comment type="caution">
    <text evidence="5">The sequence shown here is derived from an EMBL/GenBank/DDBJ whole genome shotgun (WGS) entry which is preliminary data.</text>
</comment>
<dbReference type="NCBIfam" id="NF006828">
    <property type="entry name" value="PRK09350.1"/>
    <property type="match status" value="1"/>
</dbReference>
<dbReference type="RefSeq" id="WP_249698688.1">
    <property type="nucleotide sequence ID" value="NZ_JAMFLX010000007.1"/>
</dbReference>
<evidence type="ECO:0000313" key="6">
    <source>
        <dbReference type="Proteomes" id="UP001203338"/>
    </source>
</evidence>
<feature type="domain" description="Aminoacyl-transfer RNA synthetases class-II family profile" evidence="4">
    <location>
        <begin position="19"/>
        <end position="328"/>
    </location>
</feature>
<dbReference type="PRINTS" id="PR00982">
    <property type="entry name" value="TRNASYNTHLYS"/>
</dbReference>
<dbReference type="InterPro" id="IPR018149">
    <property type="entry name" value="Lys-tRNA-synth_II_C"/>
</dbReference>
<evidence type="ECO:0000256" key="2">
    <source>
        <dbReference type="ARBA" id="ARBA00022741"/>
    </source>
</evidence>
<dbReference type="InterPro" id="IPR006195">
    <property type="entry name" value="aa-tRNA-synth_II"/>
</dbReference>
<evidence type="ECO:0000256" key="3">
    <source>
        <dbReference type="ARBA" id="ARBA00022840"/>
    </source>
</evidence>